<name>A0A2X0PG93_LACHE</name>
<protein>
    <submittedName>
        <fullName evidence="3">Response regulator bacteriocinproduction-related protein</fullName>
    </submittedName>
</protein>
<evidence type="ECO:0000313" key="3">
    <source>
        <dbReference type="EMBL" id="SPB24867.1"/>
    </source>
</evidence>
<reference evidence="2" key="2">
    <citation type="submission" date="2020-07" db="EMBL/GenBank/DDBJ databases">
        <title>Draft genome sequence of Lactobacillus helveticus strain JCM 1062.</title>
        <authorList>
            <person name="Endo A."/>
            <person name="Maeno S."/>
            <person name="Kido Y."/>
        </authorList>
    </citation>
    <scope>NUCLEOTIDE SEQUENCE</scope>
    <source>
        <strain evidence="2">JCM 1062</strain>
    </source>
</reference>
<dbReference type="Gene3D" id="2.40.50.1020">
    <property type="entry name" value="LytTr DNA-binding domain"/>
    <property type="match status" value="1"/>
</dbReference>
<dbReference type="RefSeq" id="WP_003631132.1">
    <property type="nucleotide sequence ID" value="NZ_AP023028.1"/>
</dbReference>
<dbReference type="Proteomes" id="UP000630086">
    <property type="component" value="Unassembled WGS sequence"/>
</dbReference>
<sequence length="63" mass="7097">MHDDGTAEFAGDIKNVDQQNDFLKKVSQSYLVNSKNIAEINLKKKEIIFPNGMQSSTRVVLPM</sequence>
<evidence type="ECO:0000313" key="2">
    <source>
        <dbReference type="EMBL" id="GFP13904.1"/>
    </source>
</evidence>
<dbReference type="InterPro" id="IPR007492">
    <property type="entry name" value="LytTR_DNA-bd_dom"/>
</dbReference>
<dbReference type="GO" id="GO:0003677">
    <property type="term" value="F:DNA binding"/>
    <property type="evidence" value="ECO:0007669"/>
    <property type="project" value="InterPro"/>
</dbReference>
<organism evidence="3">
    <name type="scientific">Lactobacillus helveticus</name>
    <name type="common">Lactobacillus suntoryeus</name>
    <dbReference type="NCBI Taxonomy" id="1587"/>
    <lineage>
        <taxon>Bacteria</taxon>
        <taxon>Bacillati</taxon>
        <taxon>Bacillota</taxon>
        <taxon>Bacilli</taxon>
        <taxon>Lactobacillales</taxon>
        <taxon>Lactobacillaceae</taxon>
        <taxon>Lactobacillus</taxon>
    </lineage>
</organism>
<proteinExistence type="predicted"/>
<reference evidence="3" key="1">
    <citation type="submission" date="2018-01" db="EMBL/GenBank/DDBJ databases">
        <authorList>
            <person name="Gaut B.S."/>
            <person name="Morton B.R."/>
            <person name="Clegg M.T."/>
            <person name="Duvall M.R."/>
        </authorList>
    </citation>
    <scope>NUCLEOTIDE SEQUENCE</scope>
    <source>
        <strain evidence="3">Lactobacillus helveticus</strain>
    </source>
</reference>
<evidence type="ECO:0000259" key="1">
    <source>
        <dbReference type="Pfam" id="PF04397"/>
    </source>
</evidence>
<dbReference type="Pfam" id="PF04397">
    <property type="entry name" value="LytTR"/>
    <property type="match status" value="1"/>
</dbReference>
<gene>
    <name evidence="3" type="ORF">BDKNPLJD_01254</name>
    <name evidence="2" type="ORF">LHEJCM1062_17760</name>
</gene>
<accession>A0A2X0PG93</accession>
<dbReference type="EMBL" id="OGTV01000063">
    <property type="protein sequence ID" value="SPB24867.1"/>
    <property type="molecule type" value="Genomic_DNA"/>
</dbReference>
<dbReference type="AlphaFoldDB" id="A0A2X0PG93"/>
<dbReference type="EMBL" id="BLYV01000388">
    <property type="protein sequence ID" value="GFP13904.1"/>
    <property type="molecule type" value="Genomic_DNA"/>
</dbReference>
<feature type="domain" description="HTH LytTR-type" evidence="1">
    <location>
        <begin position="3"/>
        <end position="53"/>
    </location>
</feature>